<gene>
    <name evidence="9" type="ORF">E1956_34025</name>
</gene>
<dbReference type="GO" id="GO:0005524">
    <property type="term" value="F:ATP binding"/>
    <property type="evidence" value="ECO:0007669"/>
    <property type="project" value="UniProtKB-KW"/>
</dbReference>
<comment type="catalytic activity">
    <reaction evidence="6">
        <text>tRNA(Met) + L-methionine + ATP = L-methionyl-tRNA(Met) + AMP + diphosphate</text>
        <dbReference type="Rhea" id="RHEA:13481"/>
        <dbReference type="Rhea" id="RHEA-COMP:9667"/>
        <dbReference type="Rhea" id="RHEA-COMP:9698"/>
        <dbReference type="ChEBI" id="CHEBI:30616"/>
        <dbReference type="ChEBI" id="CHEBI:33019"/>
        <dbReference type="ChEBI" id="CHEBI:57844"/>
        <dbReference type="ChEBI" id="CHEBI:78442"/>
        <dbReference type="ChEBI" id="CHEBI:78530"/>
        <dbReference type="ChEBI" id="CHEBI:456215"/>
        <dbReference type="EC" id="6.1.1.10"/>
    </reaction>
</comment>
<dbReference type="Gene3D" id="3.40.50.620">
    <property type="entry name" value="HUPs"/>
    <property type="match status" value="1"/>
</dbReference>
<dbReference type="InterPro" id="IPR023458">
    <property type="entry name" value="Met-tRNA_ligase_1"/>
</dbReference>
<dbReference type="KEGG" id="ppai:E1956_34025"/>
<evidence type="ECO:0000313" key="9">
    <source>
        <dbReference type="EMBL" id="QBR02130.1"/>
    </source>
</evidence>
<evidence type="ECO:0000256" key="6">
    <source>
        <dbReference type="ARBA" id="ARBA00047364"/>
    </source>
</evidence>
<evidence type="ECO:0000313" key="10">
    <source>
        <dbReference type="Proteomes" id="UP000295727"/>
    </source>
</evidence>
<keyword evidence="1 7" id="KW-0436">Ligase</keyword>
<dbReference type="AlphaFoldDB" id="A0A4P7D5E6"/>
<dbReference type="PANTHER" id="PTHR45765:SF1">
    <property type="entry name" value="METHIONINE--TRNA LIGASE, CYTOPLASMIC"/>
    <property type="match status" value="1"/>
</dbReference>
<dbReference type="OrthoDB" id="9810191at2"/>
<dbReference type="InterPro" id="IPR014729">
    <property type="entry name" value="Rossmann-like_a/b/a_fold"/>
</dbReference>
<organism evidence="9 10">
    <name type="scientific">Paraburkholderia pallida</name>
    <dbReference type="NCBI Taxonomy" id="2547399"/>
    <lineage>
        <taxon>Bacteria</taxon>
        <taxon>Pseudomonadati</taxon>
        <taxon>Pseudomonadota</taxon>
        <taxon>Betaproteobacteria</taxon>
        <taxon>Burkholderiales</taxon>
        <taxon>Burkholderiaceae</taxon>
        <taxon>Paraburkholderia</taxon>
    </lineage>
</organism>
<evidence type="ECO:0000256" key="7">
    <source>
        <dbReference type="RuleBase" id="RU363039"/>
    </source>
</evidence>
<dbReference type="RefSeq" id="WP_134757460.1">
    <property type="nucleotide sequence ID" value="NZ_CP038150.1"/>
</dbReference>
<sequence length="532" mass="59541">MKTVIITATPPTPNGDLHIGHLSGPYLNADVFSRYVRLTGVKPLYVSFSDHNQTYVVTTAAKTGEAPQALADRYADSIRETLQLANIQTDTFHNPDARHNEFVRGFFSELFRNGKLKKKTRQTLVNADTGEHVFEAYLKGNCQICFSETAGAICEACGHPNDPSNIDSPRIGLSPETALAQKPMELVYLELESYREQIRNFYAAKKGQWRPHILELVDELLAKPLADYPVTYRSEWGIAAPFPDCQGQVLNVWAEMFPGLINAANLVAERDGNSSDTSSGWNDQSQVIQFLGYDNSFFFAFVHLALAFASEGKYAPPAYIVTNEFYELDNFKFSTSKRHVIWGRDILKDVPADPLRFYLSLSNPEGQKMNFTLNGFKNLTHKRLQAPWRSLISTLSGLLQTQGLQQIALNPSNFDLSPIYREAQSRFQRFYSVEAFSLQRVAEHLSQLVGWCASRAESLSAQTPGAATAELHALVYMVVWILPVVSAPLMPDFSAEIRRRVGLKPVEHWSETSTSDRIDAIGLVSLGTLLDF</sequence>
<keyword evidence="5 7" id="KW-0030">Aminoacyl-tRNA synthetase</keyword>
<dbReference type="InterPro" id="IPR015413">
    <property type="entry name" value="Methionyl/Leucyl_tRNA_Synth"/>
</dbReference>
<dbReference type="SUPFAM" id="SSF52374">
    <property type="entry name" value="Nucleotidylyl transferase"/>
    <property type="match status" value="1"/>
</dbReference>
<dbReference type="Gene3D" id="2.20.28.20">
    <property type="entry name" value="Methionyl-tRNA synthetase, Zn-domain"/>
    <property type="match status" value="1"/>
</dbReference>
<dbReference type="EMBL" id="CP038150">
    <property type="protein sequence ID" value="QBR02130.1"/>
    <property type="molecule type" value="Genomic_DNA"/>
</dbReference>
<dbReference type="PROSITE" id="PS00178">
    <property type="entry name" value="AA_TRNA_LIGASE_I"/>
    <property type="match status" value="1"/>
</dbReference>
<name>A0A4P7D5E6_9BURK</name>
<dbReference type="InterPro" id="IPR029038">
    <property type="entry name" value="MetRS_Zn"/>
</dbReference>
<accession>A0A4P7D5E6</accession>
<dbReference type="Pfam" id="PF09334">
    <property type="entry name" value="tRNA-synt_1g"/>
    <property type="match status" value="1"/>
</dbReference>
<evidence type="ECO:0000259" key="8">
    <source>
        <dbReference type="Pfam" id="PF09334"/>
    </source>
</evidence>
<keyword evidence="3 7" id="KW-0067">ATP-binding</keyword>
<proteinExistence type="inferred from homology"/>
<evidence type="ECO:0000256" key="2">
    <source>
        <dbReference type="ARBA" id="ARBA00022741"/>
    </source>
</evidence>
<evidence type="ECO:0000256" key="3">
    <source>
        <dbReference type="ARBA" id="ARBA00022840"/>
    </source>
</evidence>
<protein>
    <recommendedName>
        <fullName evidence="8">Methionyl/Leucyl tRNA synthetase domain-containing protein</fullName>
    </recommendedName>
</protein>
<comment type="similarity">
    <text evidence="7">Belongs to the class-I aminoacyl-tRNA synthetase family.</text>
</comment>
<dbReference type="InterPro" id="IPR001412">
    <property type="entry name" value="aa-tRNA-synth_I_CS"/>
</dbReference>
<keyword evidence="2 7" id="KW-0547">Nucleotide-binding</keyword>
<evidence type="ECO:0000256" key="1">
    <source>
        <dbReference type="ARBA" id="ARBA00022598"/>
    </source>
</evidence>
<evidence type="ECO:0000256" key="5">
    <source>
        <dbReference type="ARBA" id="ARBA00023146"/>
    </source>
</evidence>
<reference evidence="9 10" key="1">
    <citation type="submission" date="2019-03" db="EMBL/GenBank/DDBJ databases">
        <title>Paraburkholderia sp. 7MH5, isolated from subtropical forest soil.</title>
        <authorList>
            <person name="Gao Z.-H."/>
            <person name="Qiu L.-H."/>
        </authorList>
    </citation>
    <scope>NUCLEOTIDE SEQUENCE [LARGE SCALE GENOMIC DNA]</scope>
    <source>
        <strain evidence="9 10">7MH5</strain>
    </source>
</reference>
<dbReference type="Proteomes" id="UP000295727">
    <property type="component" value="Chromosome 3"/>
</dbReference>
<dbReference type="GO" id="GO:0004825">
    <property type="term" value="F:methionine-tRNA ligase activity"/>
    <property type="evidence" value="ECO:0007669"/>
    <property type="project" value="UniProtKB-EC"/>
</dbReference>
<dbReference type="GO" id="GO:0005829">
    <property type="term" value="C:cytosol"/>
    <property type="evidence" value="ECO:0007669"/>
    <property type="project" value="TreeGrafter"/>
</dbReference>
<dbReference type="PANTHER" id="PTHR45765">
    <property type="entry name" value="METHIONINE--TRNA LIGASE"/>
    <property type="match status" value="1"/>
</dbReference>
<keyword evidence="4 7" id="KW-0648">Protein biosynthesis</keyword>
<keyword evidence="10" id="KW-1185">Reference proteome</keyword>
<dbReference type="GO" id="GO:0006431">
    <property type="term" value="P:methionyl-tRNA aminoacylation"/>
    <property type="evidence" value="ECO:0007669"/>
    <property type="project" value="TreeGrafter"/>
</dbReference>
<evidence type="ECO:0000256" key="4">
    <source>
        <dbReference type="ARBA" id="ARBA00022917"/>
    </source>
</evidence>
<feature type="domain" description="Methionyl/Leucyl tRNA synthetase" evidence="8">
    <location>
        <begin position="5"/>
        <end position="389"/>
    </location>
</feature>